<dbReference type="Pfam" id="PF13432">
    <property type="entry name" value="TPR_16"/>
    <property type="match status" value="1"/>
</dbReference>
<keyword evidence="1" id="KW-0808">Transferase</keyword>
<feature type="repeat" description="TPR" evidence="2">
    <location>
        <begin position="276"/>
        <end position="309"/>
    </location>
</feature>
<dbReference type="SUPFAM" id="SSF81901">
    <property type="entry name" value="HCP-like"/>
    <property type="match status" value="1"/>
</dbReference>
<dbReference type="AlphaFoldDB" id="C5BST5"/>
<dbReference type="PANTHER" id="PTHR12788:SF10">
    <property type="entry name" value="PROTEIN-TYROSINE SULFOTRANSFERASE"/>
    <property type="match status" value="1"/>
</dbReference>
<sequence length="662" mass="75076">MHNDVINRALEQSECALKAGDHATALSAADAVLQENPQHRDGLYLKAVCQRYLGNTKGALQTLTALQSAAPGYGRGFQELGHCQLMMGDLKQAFKAYKKATQLNPGLIASWQRLEQLAKQMDLRKEHTQASAQLAYFNRLPPLLVSITSMLSEGKLYKAENLCRQFLQEHKHHPEAMRLLAKIGTQLHILDDAEFLLESCVQLYPEFAQARLDLVNVLQKRQKYGKALTQATQLYEENPVDRQIKSTYANAAMAVGDFDTALTTYDALLEQEPKNSVTWLMKGHALKTIGKHEEAVASYQKAHTLKPQFGDAWWSLANLKTYRFSAQEIAAMEKAEAQSGLDNADHYHLCFALGRCYEDRGEFEKSFKYYERGNLLKKRQSDYSASATHEEFERQKAVVDAELLHDDSQGYEAPDPIFIVGLPRAGSTLLEQILASHSMVDGTLELPNILAFAHRLNGRRRTDEAPRYPAVLQTMGGEELEKLGKQFIDDTQIYRKGAPFFTDKMPNNFRHIGLILKILPNAKIIDARRHPMACCFSGYKQLFAEGQEFTYSQEDVAQYYRDYVALMDHWDEVAPGKILRVYHEQLVEHTEPQIRRILDFCGLPFEDSCLAFHKTERAVRTASSEQVRQPIYTSGLAQWKNFEAHLGPMLRQLAPLIEAYPA</sequence>
<gene>
    <name evidence="3" type="ordered locus">TERTU_3777</name>
</gene>
<dbReference type="STRING" id="377629.TERTU_3777"/>
<evidence type="ECO:0000256" key="1">
    <source>
        <dbReference type="ARBA" id="ARBA00022679"/>
    </source>
</evidence>
<dbReference type="InterPro" id="IPR011990">
    <property type="entry name" value="TPR-like_helical_dom_sf"/>
</dbReference>
<proteinExistence type="predicted"/>
<dbReference type="Pfam" id="PF13176">
    <property type="entry name" value="TPR_7"/>
    <property type="match status" value="1"/>
</dbReference>
<dbReference type="SMART" id="SM00028">
    <property type="entry name" value="TPR"/>
    <property type="match status" value="8"/>
</dbReference>
<dbReference type="SUPFAM" id="SSF48452">
    <property type="entry name" value="TPR-like"/>
    <property type="match status" value="2"/>
</dbReference>
<dbReference type="SUPFAM" id="SSF52540">
    <property type="entry name" value="P-loop containing nucleoside triphosphate hydrolases"/>
    <property type="match status" value="1"/>
</dbReference>
<dbReference type="PROSITE" id="PS50005">
    <property type="entry name" value="TPR"/>
    <property type="match status" value="2"/>
</dbReference>
<dbReference type="PANTHER" id="PTHR12788">
    <property type="entry name" value="PROTEIN-TYROSINE SULFOTRANSFERASE 2"/>
    <property type="match status" value="1"/>
</dbReference>
<dbReference type="eggNOG" id="COG0457">
    <property type="taxonomic scope" value="Bacteria"/>
</dbReference>
<dbReference type="InterPro" id="IPR027417">
    <property type="entry name" value="P-loop_NTPase"/>
</dbReference>
<dbReference type="RefSeq" id="WP_015819017.1">
    <property type="nucleotide sequence ID" value="NC_012997.1"/>
</dbReference>
<evidence type="ECO:0000256" key="2">
    <source>
        <dbReference type="PROSITE-ProRule" id="PRU00339"/>
    </source>
</evidence>
<name>C5BST5_TERTT</name>
<dbReference type="KEGG" id="ttu:TERTU_3777"/>
<dbReference type="InterPro" id="IPR026634">
    <property type="entry name" value="TPST-like"/>
</dbReference>
<accession>C5BST5</accession>
<evidence type="ECO:0000313" key="4">
    <source>
        <dbReference type="Proteomes" id="UP000009080"/>
    </source>
</evidence>
<dbReference type="Pfam" id="PF13469">
    <property type="entry name" value="Sulfotransfer_3"/>
    <property type="match status" value="1"/>
</dbReference>
<dbReference type="HOGENOM" id="CLU_017034_1_0_6"/>
<dbReference type="GO" id="GO:0008476">
    <property type="term" value="F:protein-tyrosine sulfotransferase activity"/>
    <property type="evidence" value="ECO:0007669"/>
    <property type="project" value="InterPro"/>
</dbReference>
<protein>
    <submittedName>
        <fullName evidence="3">Sulfotransferase domain containing protein</fullName>
    </submittedName>
</protein>
<organism evidence="3 4">
    <name type="scientific">Teredinibacter turnerae (strain ATCC 39867 / T7901)</name>
    <dbReference type="NCBI Taxonomy" id="377629"/>
    <lineage>
        <taxon>Bacteria</taxon>
        <taxon>Pseudomonadati</taxon>
        <taxon>Pseudomonadota</taxon>
        <taxon>Gammaproteobacteria</taxon>
        <taxon>Cellvibrionales</taxon>
        <taxon>Cellvibrionaceae</taxon>
        <taxon>Teredinibacter</taxon>
    </lineage>
</organism>
<dbReference type="Gene3D" id="3.40.50.300">
    <property type="entry name" value="P-loop containing nucleotide triphosphate hydrolases"/>
    <property type="match status" value="1"/>
</dbReference>
<feature type="repeat" description="TPR" evidence="2">
    <location>
        <begin position="74"/>
        <end position="107"/>
    </location>
</feature>
<keyword evidence="2" id="KW-0802">TPR repeat</keyword>
<dbReference type="Pfam" id="PF13181">
    <property type="entry name" value="TPR_8"/>
    <property type="match status" value="1"/>
</dbReference>
<dbReference type="Proteomes" id="UP000009080">
    <property type="component" value="Chromosome"/>
</dbReference>
<evidence type="ECO:0000313" key="3">
    <source>
        <dbReference type="EMBL" id="ACR12904.1"/>
    </source>
</evidence>
<dbReference type="OrthoDB" id="9815894at2"/>
<dbReference type="EMBL" id="CP001614">
    <property type="protein sequence ID" value="ACR12904.1"/>
    <property type="molecule type" value="Genomic_DNA"/>
</dbReference>
<dbReference type="Gene3D" id="1.25.40.10">
    <property type="entry name" value="Tetratricopeptide repeat domain"/>
    <property type="match status" value="3"/>
</dbReference>
<dbReference type="InterPro" id="IPR019734">
    <property type="entry name" value="TPR_rpt"/>
</dbReference>
<keyword evidence="4" id="KW-1185">Reference proteome</keyword>
<reference evidence="3 4" key="1">
    <citation type="journal article" date="2009" name="PLoS ONE">
        <title>The complete genome of Teredinibacter turnerae T7901: an intracellular endosymbiont of marine wood-boring bivalves (shipworms).</title>
        <authorList>
            <person name="Yang J.C."/>
            <person name="Madupu R."/>
            <person name="Durkin A.S."/>
            <person name="Ekborg N.A."/>
            <person name="Pedamallu C.S."/>
            <person name="Hostetler J.B."/>
            <person name="Radune D."/>
            <person name="Toms B.S."/>
            <person name="Henrissat B."/>
            <person name="Coutinho P.M."/>
            <person name="Schwarz S."/>
            <person name="Field L."/>
            <person name="Trindade-Silva A.E."/>
            <person name="Soares C.A.G."/>
            <person name="Elshahawi S."/>
            <person name="Hanora A."/>
            <person name="Schmidt E.W."/>
            <person name="Haygood M.G."/>
            <person name="Posfai J."/>
            <person name="Benner J."/>
            <person name="Madinger C."/>
            <person name="Nove J."/>
            <person name="Anton B."/>
            <person name="Chaudhary K."/>
            <person name="Foster J."/>
            <person name="Holman A."/>
            <person name="Kumar S."/>
            <person name="Lessard P.A."/>
            <person name="Luyten Y.A."/>
            <person name="Slatko B."/>
            <person name="Wood N."/>
            <person name="Wu B."/>
            <person name="Teplitski M."/>
            <person name="Mougous J.D."/>
            <person name="Ward N."/>
            <person name="Eisen J.A."/>
            <person name="Badger J.H."/>
            <person name="Distel D.L."/>
        </authorList>
    </citation>
    <scope>NUCLEOTIDE SEQUENCE [LARGE SCALE GENOMIC DNA]</scope>
    <source>
        <strain evidence="4">ATCC 39867 / T7901</strain>
    </source>
</reference>
<dbReference type="Pfam" id="PF14559">
    <property type="entry name" value="TPR_19"/>
    <property type="match status" value="1"/>
</dbReference>